<sequence>MGNASFLCNQSRFLKGDDFLTQVKLTNLIKDLADGRLFSADRLTAQTGDCVGIIGANGGGKTTLARIIAGQDDEFSGQRHVTADVVLVPQLAPMDGQSGGQSMLARVRRALAQRPAILILDEPSANLDDNHQQWLIEQLRHYSGLLLLISHDRELLTAVTTAICSLDDHVYTQFNGNFAAFNTVREQQRQTAQSAYRQEQVERRKLRQAAQARHEKAAQIRRGSNRMSAGERADSKSVREQNAAKMERGARVFQDRADRQTMTVKPHEAAAMKLLASDLPPVVGKQLITVRNLHLKRGKHELLSDVNFRVTPGERIALAGPNGSGKSTLITAILTGQVGTRLALSARVGYFQQDMVAALPLTQTVWQVISAATVFDSNRTRQVMGAFGLNARFYNRPIAELSGGERVKVQLLTILVSASNLLILDEPTNYLDLPAVQALEDYLVGYPGTVLFVAHDQVFRDHVATRTLVLTNRQLRDPARTAQGVPASDLPRLQFEYDQAMLAPELDTQRLQELRQKIAALKATL</sequence>
<feature type="compositionally biased region" description="Basic and acidic residues" evidence="4">
    <location>
        <begin position="229"/>
        <end position="239"/>
    </location>
</feature>
<dbReference type="InterPro" id="IPR027417">
    <property type="entry name" value="P-loop_NTPase"/>
</dbReference>
<dbReference type="Pfam" id="PF00005">
    <property type="entry name" value="ABC_tran"/>
    <property type="match status" value="2"/>
</dbReference>
<accession>M5AAA7</accession>
<dbReference type="PATRIC" id="fig|1001583.3.peg.95"/>
<dbReference type="AlphaFoldDB" id="M5AAA7"/>
<protein>
    <submittedName>
        <fullName evidence="6">Nucleotide-binding protein ExpZ</fullName>
    </submittedName>
</protein>
<reference evidence="6 7" key="1">
    <citation type="journal article" date="2013" name="PLoS ONE">
        <title>Genomic Analysis by Deep Sequencing of the Probiotic Lactobacillus brevis KB290 Harboring Nine Plasmids Reveals Genomic Stability.</title>
        <authorList>
            <person name="Fukao M."/>
            <person name="Oshima K."/>
            <person name="Morita H."/>
            <person name="Toh H."/>
            <person name="Suda W."/>
            <person name="Kim S.W."/>
            <person name="Suzuki S."/>
            <person name="Yakabe T."/>
            <person name="Hattori M."/>
            <person name="Yajima N."/>
        </authorList>
    </citation>
    <scope>NUCLEOTIDE SEQUENCE [LARGE SCALE GENOMIC DNA]</scope>
    <source>
        <strain evidence="6 7">KB290</strain>
    </source>
</reference>
<keyword evidence="1" id="KW-0677">Repeat</keyword>
<dbReference type="Proteomes" id="UP000012042">
    <property type="component" value="Chromosome"/>
</dbReference>
<name>M5AAA7_LEVBR</name>
<dbReference type="PROSITE" id="PS00211">
    <property type="entry name" value="ABC_TRANSPORTER_1"/>
    <property type="match status" value="1"/>
</dbReference>
<dbReference type="PROSITE" id="PS50893">
    <property type="entry name" value="ABC_TRANSPORTER_2"/>
    <property type="match status" value="2"/>
</dbReference>
<dbReference type="SMART" id="SM00382">
    <property type="entry name" value="AAA"/>
    <property type="match status" value="2"/>
</dbReference>
<feature type="region of interest" description="Disordered" evidence="4">
    <location>
        <begin position="210"/>
        <end position="250"/>
    </location>
</feature>
<dbReference type="InterPro" id="IPR050611">
    <property type="entry name" value="ABCF"/>
</dbReference>
<dbReference type="PANTHER" id="PTHR19211">
    <property type="entry name" value="ATP-BINDING TRANSPORT PROTEIN-RELATED"/>
    <property type="match status" value="1"/>
</dbReference>
<dbReference type="InterPro" id="IPR003593">
    <property type="entry name" value="AAA+_ATPase"/>
</dbReference>
<dbReference type="InterPro" id="IPR017871">
    <property type="entry name" value="ABC_transporter-like_CS"/>
</dbReference>
<feature type="domain" description="ABC transporter" evidence="5">
    <location>
        <begin position="288"/>
        <end position="497"/>
    </location>
</feature>
<keyword evidence="3" id="KW-0067">ATP-binding</keyword>
<evidence type="ECO:0000256" key="2">
    <source>
        <dbReference type="ARBA" id="ARBA00022741"/>
    </source>
</evidence>
<evidence type="ECO:0000313" key="7">
    <source>
        <dbReference type="Proteomes" id="UP000012042"/>
    </source>
</evidence>
<dbReference type="CDD" id="cd03221">
    <property type="entry name" value="ABCF_EF-3"/>
    <property type="match status" value="2"/>
</dbReference>
<evidence type="ECO:0000256" key="1">
    <source>
        <dbReference type="ARBA" id="ARBA00022737"/>
    </source>
</evidence>
<evidence type="ECO:0000259" key="5">
    <source>
        <dbReference type="PROSITE" id="PS50893"/>
    </source>
</evidence>
<organism evidence="6 7">
    <name type="scientific">Levilactobacillus brevis KB290</name>
    <dbReference type="NCBI Taxonomy" id="1001583"/>
    <lineage>
        <taxon>Bacteria</taxon>
        <taxon>Bacillati</taxon>
        <taxon>Bacillota</taxon>
        <taxon>Bacilli</taxon>
        <taxon>Lactobacillales</taxon>
        <taxon>Lactobacillaceae</taxon>
        <taxon>Levilactobacillus</taxon>
    </lineage>
</organism>
<dbReference type="KEGG" id="lbk:LVISKB_0099"/>
<proteinExistence type="predicted"/>
<dbReference type="GO" id="GO:0016887">
    <property type="term" value="F:ATP hydrolysis activity"/>
    <property type="evidence" value="ECO:0007669"/>
    <property type="project" value="InterPro"/>
</dbReference>
<feature type="domain" description="ABC transporter" evidence="5">
    <location>
        <begin position="23"/>
        <end position="200"/>
    </location>
</feature>
<keyword evidence="2" id="KW-0547">Nucleotide-binding</keyword>
<evidence type="ECO:0000256" key="4">
    <source>
        <dbReference type="SAM" id="MobiDB-lite"/>
    </source>
</evidence>
<evidence type="ECO:0000313" key="6">
    <source>
        <dbReference type="EMBL" id="BAN05734.1"/>
    </source>
</evidence>
<dbReference type="GO" id="GO:0005524">
    <property type="term" value="F:ATP binding"/>
    <property type="evidence" value="ECO:0007669"/>
    <property type="project" value="UniProtKB-KW"/>
</dbReference>
<gene>
    <name evidence="6" type="ORF">LVISKB_0099</name>
</gene>
<dbReference type="EMBL" id="AP012167">
    <property type="protein sequence ID" value="BAN05734.1"/>
    <property type="molecule type" value="Genomic_DNA"/>
</dbReference>
<dbReference type="SUPFAM" id="SSF52540">
    <property type="entry name" value="P-loop containing nucleoside triphosphate hydrolases"/>
    <property type="match status" value="2"/>
</dbReference>
<evidence type="ECO:0000256" key="3">
    <source>
        <dbReference type="ARBA" id="ARBA00022840"/>
    </source>
</evidence>
<dbReference type="InterPro" id="IPR003439">
    <property type="entry name" value="ABC_transporter-like_ATP-bd"/>
</dbReference>
<dbReference type="HOGENOM" id="CLU_000604_36_0_9"/>
<dbReference type="Gene3D" id="3.40.50.300">
    <property type="entry name" value="P-loop containing nucleotide triphosphate hydrolases"/>
    <property type="match status" value="3"/>
</dbReference>
<dbReference type="PANTHER" id="PTHR19211:SF100">
    <property type="entry name" value="RIBOSOME PROTECTION PROTEIN VMLR"/>
    <property type="match status" value="1"/>
</dbReference>